<dbReference type="GO" id="GO:0015450">
    <property type="term" value="F:protein-transporting ATPase activity"/>
    <property type="evidence" value="ECO:0007669"/>
    <property type="project" value="InterPro"/>
</dbReference>
<keyword evidence="13" id="KW-1185">Reference proteome</keyword>
<comment type="caution">
    <text evidence="12">The sequence shown here is derived from an EMBL/GenBank/DDBJ whole genome shotgun (WGS) entry which is preliminary data.</text>
</comment>
<accession>A0A852ZUR4</accession>
<evidence type="ECO:0000313" key="12">
    <source>
        <dbReference type="EMBL" id="NYI05020.1"/>
    </source>
</evidence>
<comment type="similarity">
    <text evidence="9">Belongs to the SecD/SecF family. SecF subfamily.</text>
</comment>
<feature type="compositionally biased region" description="Basic and acidic residues" evidence="10">
    <location>
        <begin position="321"/>
        <end position="330"/>
    </location>
</feature>
<dbReference type="Pfam" id="PF02355">
    <property type="entry name" value="SecD_SecF_C"/>
    <property type="match status" value="1"/>
</dbReference>
<dbReference type="InterPro" id="IPR055344">
    <property type="entry name" value="SecD_SecF_C_bact"/>
</dbReference>
<dbReference type="RefSeq" id="WP_179813840.1">
    <property type="nucleotide sequence ID" value="NZ_JACBZD010000001.1"/>
</dbReference>
<evidence type="ECO:0000256" key="5">
    <source>
        <dbReference type="ARBA" id="ARBA00022927"/>
    </source>
</evidence>
<feature type="transmembrane region" description="Helical" evidence="9">
    <location>
        <begin position="193"/>
        <end position="214"/>
    </location>
</feature>
<keyword evidence="6 9" id="KW-1133">Transmembrane helix</keyword>
<feature type="transmembrane region" description="Helical" evidence="9">
    <location>
        <begin position="142"/>
        <end position="159"/>
    </location>
</feature>
<evidence type="ECO:0000256" key="9">
    <source>
        <dbReference type="HAMAP-Rule" id="MF_01464"/>
    </source>
</evidence>
<feature type="transmembrane region" description="Helical" evidence="9">
    <location>
        <begin position="166"/>
        <end position="187"/>
    </location>
</feature>
<dbReference type="EMBL" id="JACBZD010000001">
    <property type="protein sequence ID" value="NYI05020.1"/>
    <property type="molecule type" value="Genomic_DNA"/>
</dbReference>
<dbReference type="InterPro" id="IPR022646">
    <property type="entry name" value="SecD/SecF_CS"/>
</dbReference>
<dbReference type="SUPFAM" id="SSF82866">
    <property type="entry name" value="Multidrug efflux transporter AcrB transmembrane domain"/>
    <property type="match status" value="1"/>
</dbReference>
<feature type="transmembrane region" description="Helical" evidence="9">
    <location>
        <begin position="27"/>
        <end position="45"/>
    </location>
</feature>
<dbReference type="GO" id="GO:0043952">
    <property type="term" value="P:protein transport by the Sec complex"/>
    <property type="evidence" value="ECO:0007669"/>
    <property type="project" value="UniProtKB-UniRule"/>
</dbReference>
<name>A0A852ZUR4_9ACTN</name>
<keyword evidence="2 9" id="KW-0813">Transport</keyword>
<evidence type="ECO:0000313" key="13">
    <source>
        <dbReference type="Proteomes" id="UP000567795"/>
    </source>
</evidence>
<comment type="subunit">
    <text evidence="9">Forms a complex with SecD. Part of the essential Sec protein translocation apparatus which comprises SecA, SecYEG and auxiliary proteins SecDF. Other proteins may also be involved.</text>
</comment>
<dbReference type="InterPro" id="IPR022645">
    <property type="entry name" value="SecD/SecF_bac"/>
</dbReference>
<evidence type="ECO:0000256" key="8">
    <source>
        <dbReference type="ARBA" id="ARBA00023136"/>
    </source>
</evidence>
<dbReference type="InterPro" id="IPR022813">
    <property type="entry name" value="SecD/SecF_arch_bac"/>
</dbReference>
<evidence type="ECO:0000256" key="7">
    <source>
        <dbReference type="ARBA" id="ARBA00023010"/>
    </source>
</evidence>
<dbReference type="InterPro" id="IPR048634">
    <property type="entry name" value="SecD_SecF_C"/>
</dbReference>
<protein>
    <recommendedName>
        <fullName evidence="9">Protein-export membrane protein SecF</fullName>
    </recommendedName>
</protein>
<evidence type="ECO:0000256" key="2">
    <source>
        <dbReference type="ARBA" id="ARBA00022448"/>
    </source>
</evidence>
<proteinExistence type="inferred from homology"/>
<dbReference type="GO" id="GO:0005886">
    <property type="term" value="C:plasma membrane"/>
    <property type="evidence" value="ECO:0007669"/>
    <property type="project" value="UniProtKB-SubCell"/>
</dbReference>
<dbReference type="AlphaFoldDB" id="A0A852ZUR4"/>
<keyword evidence="4 9" id="KW-0812">Transmembrane</keyword>
<dbReference type="Proteomes" id="UP000567795">
    <property type="component" value="Unassembled WGS sequence"/>
</dbReference>
<gene>
    <name evidence="9" type="primary">secF</name>
    <name evidence="12" type="ORF">FHU37_001963</name>
</gene>
<dbReference type="PANTHER" id="PTHR30081">
    <property type="entry name" value="PROTEIN-EXPORT MEMBRANE PROTEIN SEC"/>
    <property type="match status" value="1"/>
</dbReference>
<evidence type="ECO:0000256" key="10">
    <source>
        <dbReference type="SAM" id="MobiDB-lite"/>
    </source>
</evidence>
<dbReference type="Pfam" id="PF07549">
    <property type="entry name" value="Sec_GG"/>
    <property type="match status" value="1"/>
</dbReference>
<feature type="transmembrane region" description="Helical" evidence="9">
    <location>
        <begin position="252"/>
        <end position="274"/>
    </location>
</feature>
<dbReference type="PANTHER" id="PTHR30081:SF8">
    <property type="entry name" value="PROTEIN TRANSLOCASE SUBUNIT SECF"/>
    <property type="match status" value="1"/>
</dbReference>
<dbReference type="GO" id="GO:0065002">
    <property type="term" value="P:intracellular protein transmembrane transport"/>
    <property type="evidence" value="ECO:0007669"/>
    <property type="project" value="UniProtKB-UniRule"/>
</dbReference>
<feature type="compositionally biased region" description="Acidic residues" evidence="10">
    <location>
        <begin position="338"/>
        <end position="348"/>
    </location>
</feature>
<dbReference type="HAMAP" id="MF_01464_B">
    <property type="entry name" value="SecF_B"/>
    <property type="match status" value="1"/>
</dbReference>
<feature type="transmembrane region" description="Helical" evidence="9">
    <location>
        <begin position="280"/>
        <end position="303"/>
    </location>
</feature>
<dbReference type="PRINTS" id="PR01755">
    <property type="entry name" value="SECFTRNLCASE"/>
</dbReference>
<dbReference type="NCBIfam" id="TIGR00966">
    <property type="entry name" value="transloc_SecF"/>
    <property type="match status" value="1"/>
</dbReference>
<evidence type="ECO:0000256" key="6">
    <source>
        <dbReference type="ARBA" id="ARBA00022989"/>
    </source>
</evidence>
<evidence type="ECO:0000256" key="3">
    <source>
        <dbReference type="ARBA" id="ARBA00022475"/>
    </source>
</evidence>
<organism evidence="12 13">
    <name type="scientific">Allostreptomyces psammosilenae</name>
    <dbReference type="NCBI Taxonomy" id="1892865"/>
    <lineage>
        <taxon>Bacteria</taxon>
        <taxon>Bacillati</taxon>
        <taxon>Actinomycetota</taxon>
        <taxon>Actinomycetes</taxon>
        <taxon>Kitasatosporales</taxon>
        <taxon>Streptomycetaceae</taxon>
        <taxon>Allostreptomyces</taxon>
    </lineage>
</organism>
<dbReference type="InterPro" id="IPR005665">
    <property type="entry name" value="SecF_bac"/>
</dbReference>
<evidence type="ECO:0000256" key="1">
    <source>
        <dbReference type="ARBA" id="ARBA00004651"/>
    </source>
</evidence>
<dbReference type="GO" id="GO:0006605">
    <property type="term" value="P:protein targeting"/>
    <property type="evidence" value="ECO:0007669"/>
    <property type="project" value="UniProtKB-UniRule"/>
</dbReference>
<dbReference type="Gene3D" id="1.20.1640.10">
    <property type="entry name" value="Multidrug efflux transporter AcrB transmembrane domain"/>
    <property type="match status" value="1"/>
</dbReference>
<reference evidence="12 13" key="1">
    <citation type="submission" date="2020-07" db="EMBL/GenBank/DDBJ databases">
        <title>Sequencing the genomes of 1000 actinobacteria strains.</title>
        <authorList>
            <person name="Klenk H.-P."/>
        </authorList>
    </citation>
    <scope>NUCLEOTIDE SEQUENCE [LARGE SCALE GENOMIC DNA]</scope>
    <source>
        <strain evidence="12 13">DSM 42178</strain>
    </source>
</reference>
<evidence type="ECO:0000259" key="11">
    <source>
        <dbReference type="Pfam" id="PF02355"/>
    </source>
</evidence>
<comment type="subcellular location">
    <subcellularLocation>
        <location evidence="1 9">Cell membrane</location>
        <topology evidence="1 9">Multi-pass membrane protein</topology>
    </subcellularLocation>
</comment>
<feature type="region of interest" description="Disordered" evidence="10">
    <location>
        <begin position="316"/>
        <end position="364"/>
    </location>
</feature>
<keyword evidence="5 9" id="KW-0653">Protein transport</keyword>
<keyword evidence="8 9" id="KW-0472">Membrane</keyword>
<keyword evidence="3 9" id="KW-1003">Cell membrane</keyword>
<evidence type="ECO:0000256" key="4">
    <source>
        <dbReference type="ARBA" id="ARBA00022692"/>
    </source>
</evidence>
<feature type="domain" description="Protein export membrane protein SecD/SecF C-terminal" evidence="11">
    <location>
        <begin position="124"/>
        <end position="305"/>
    </location>
</feature>
<keyword evidence="7 9" id="KW-0811">Translocation</keyword>
<comment type="function">
    <text evidence="9">Part of the Sec protein translocase complex. Interacts with the SecYEG preprotein conducting channel. SecDF uses the proton motive force (PMF) to complete protein translocation after the ATP-dependent function of SecA.</text>
</comment>
<dbReference type="NCBIfam" id="TIGR00916">
    <property type="entry name" value="2A0604s01"/>
    <property type="match status" value="1"/>
</dbReference>
<sequence>MMPRAGDLGARLYRGEVSYDFVGKRRLWYGVSAVLILVSVLGLGLRGLNLGVEFSGGAVFTVNQAGLGVDEVTEATEAVEGMEEPEVQTLGEDRVRVRVGDLSSQEANEAKVLLAEELGLPADDVDAQVIGPSWGDQISERALIGIAVFLVLVVAYLSLAFEWKMAAGAIIALFHDIVLTVGIYALVGFEVTPATVTGLLTILGYSLYDTVVVFDKVKENTRGITARATQTISEAANLAVNQTLVRSINTTLVALLPVVALLVVGVGILGAGVIQDLALVLFVGMATGAYSSIFLAAPLYAALKEREPASIALAKRVASRRAADRRKSAERASGATDGADDDPDDDDTESPRDTLPAARAGRRK</sequence>